<reference evidence="1 2" key="1">
    <citation type="submission" date="2015-07" db="EMBL/GenBank/DDBJ databases">
        <title>Emmonsia species relationships and genome sequence.</title>
        <authorList>
            <person name="Cuomo C.A."/>
            <person name="Schwartz I.S."/>
            <person name="Kenyon C."/>
            <person name="de Hoog G.S."/>
            <person name="Govender N.P."/>
            <person name="Botha A."/>
            <person name="Moreno L."/>
            <person name="de Vries M."/>
            <person name="Munoz J.F."/>
            <person name="Stielow J.B."/>
        </authorList>
    </citation>
    <scope>NUCLEOTIDE SEQUENCE [LARGE SCALE GENOMIC DNA]</scope>
    <source>
        <strain evidence="1 2">CBS 136260</strain>
    </source>
</reference>
<protein>
    <submittedName>
        <fullName evidence="1">Uncharacterized protein</fullName>
    </submittedName>
</protein>
<dbReference type="EMBL" id="LGUA01000903">
    <property type="protein sequence ID" value="OAX79771.1"/>
    <property type="molecule type" value="Genomic_DNA"/>
</dbReference>
<accession>A0A1B7NSP3</accession>
<dbReference type="STRING" id="1658172.A0A1B7NSP3"/>
<sequence>MLGPLPKEWKGLYVDPESSLDMWYDQNREPAPKTLLKQLLHIDVRTQHALSVLSRRFNYISEKRLTATQLLQGSSFKALIHNY</sequence>
<name>A0A1B7NSP3_9EURO</name>
<evidence type="ECO:0000313" key="1">
    <source>
        <dbReference type="EMBL" id="OAX79771.1"/>
    </source>
</evidence>
<evidence type="ECO:0000313" key="2">
    <source>
        <dbReference type="Proteomes" id="UP000091918"/>
    </source>
</evidence>
<comment type="caution">
    <text evidence="1">The sequence shown here is derived from an EMBL/GenBank/DDBJ whole genome shotgun (WGS) entry which is preliminary data.</text>
</comment>
<dbReference type="OrthoDB" id="5979581at2759"/>
<dbReference type="Proteomes" id="UP000091918">
    <property type="component" value="Unassembled WGS sequence"/>
</dbReference>
<dbReference type="AlphaFoldDB" id="A0A1B7NSP3"/>
<feature type="non-terminal residue" evidence="1">
    <location>
        <position position="83"/>
    </location>
</feature>
<gene>
    <name evidence="1" type="ORF">ACJ72_05912</name>
</gene>
<proteinExistence type="predicted"/>
<keyword evidence="2" id="KW-1185">Reference proteome</keyword>
<organism evidence="1 2">
    <name type="scientific">Emergomyces africanus</name>
    <dbReference type="NCBI Taxonomy" id="1955775"/>
    <lineage>
        <taxon>Eukaryota</taxon>
        <taxon>Fungi</taxon>
        <taxon>Dikarya</taxon>
        <taxon>Ascomycota</taxon>
        <taxon>Pezizomycotina</taxon>
        <taxon>Eurotiomycetes</taxon>
        <taxon>Eurotiomycetidae</taxon>
        <taxon>Onygenales</taxon>
        <taxon>Ajellomycetaceae</taxon>
        <taxon>Emergomyces</taxon>
    </lineage>
</organism>